<dbReference type="GO" id="GO:0031507">
    <property type="term" value="P:heterochromatin formation"/>
    <property type="evidence" value="ECO:0007669"/>
    <property type="project" value="TreeGrafter"/>
</dbReference>
<evidence type="ECO:0000259" key="1">
    <source>
        <dbReference type="PROSITE" id="PS51038"/>
    </source>
</evidence>
<dbReference type="GO" id="GO:0000976">
    <property type="term" value="F:transcription cis-regulatory region binding"/>
    <property type="evidence" value="ECO:0007669"/>
    <property type="project" value="TreeGrafter"/>
</dbReference>
<dbReference type="InterPro" id="IPR043151">
    <property type="entry name" value="BAH_sf"/>
</dbReference>
<dbReference type="Proteomes" id="UP001432027">
    <property type="component" value="Unassembled WGS sequence"/>
</dbReference>
<proteinExistence type="predicted"/>
<evidence type="ECO:0000313" key="2">
    <source>
        <dbReference type="EMBL" id="GMS80046.1"/>
    </source>
</evidence>
<dbReference type="PANTHER" id="PTHR46576:SF1">
    <property type="entry name" value="BROMO ADJACENT HOMOLOGY DOMAIN-CONTAINING 1 PROTEIN"/>
    <property type="match status" value="1"/>
</dbReference>
<gene>
    <name evidence="2" type="ORF">PENTCL1PPCAC_2221</name>
</gene>
<accession>A0AAV5SK63</accession>
<dbReference type="EMBL" id="BTSX01000001">
    <property type="protein sequence ID" value="GMS80046.1"/>
    <property type="molecule type" value="Genomic_DNA"/>
</dbReference>
<dbReference type="PANTHER" id="PTHR46576">
    <property type="entry name" value="BROMO ADJACENT HOMOLOGY DOMAIN-CONTAINING 1 PROTEIN"/>
    <property type="match status" value="1"/>
</dbReference>
<dbReference type="GO" id="GO:0005677">
    <property type="term" value="C:chromatin silencing complex"/>
    <property type="evidence" value="ECO:0007669"/>
    <property type="project" value="TreeGrafter"/>
</dbReference>
<feature type="domain" description="BAH" evidence="1">
    <location>
        <begin position="216"/>
        <end position="337"/>
    </location>
</feature>
<dbReference type="GO" id="GO:0003682">
    <property type="term" value="F:chromatin binding"/>
    <property type="evidence" value="ECO:0007669"/>
    <property type="project" value="InterPro"/>
</dbReference>
<dbReference type="InterPro" id="IPR053032">
    <property type="entry name" value="BAH_domain-containing"/>
</dbReference>
<dbReference type="Pfam" id="PF01426">
    <property type="entry name" value="BAH"/>
    <property type="match status" value="1"/>
</dbReference>
<name>A0AAV5SK63_9BILA</name>
<feature type="non-terminal residue" evidence="2">
    <location>
        <position position="1"/>
    </location>
</feature>
<protein>
    <recommendedName>
        <fullName evidence="1">BAH domain-containing protein</fullName>
    </recommendedName>
</protein>
<dbReference type="AlphaFoldDB" id="A0AAV5SK63"/>
<organism evidence="2 3">
    <name type="scientific">Pristionchus entomophagus</name>
    <dbReference type="NCBI Taxonomy" id="358040"/>
    <lineage>
        <taxon>Eukaryota</taxon>
        <taxon>Metazoa</taxon>
        <taxon>Ecdysozoa</taxon>
        <taxon>Nematoda</taxon>
        <taxon>Chromadorea</taxon>
        <taxon>Rhabditida</taxon>
        <taxon>Rhabditina</taxon>
        <taxon>Diplogasteromorpha</taxon>
        <taxon>Diplogasteroidea</taxon>
        <taxon>Neodiplogasteridae</taxon>
        <taxon>Pristionchus</taxon>
    </lineage>
</organism>
<evidence type="ECO:0000313" key="3">
    <source>
        <dbReference type="Proteomes" id="UP001432027"/>
    </source>
</evidence>
<keyword evidence="3" id="KW-1185">Reference proteome</keyword>
<dbReference type="GO" id="GO:0045892">
    <property type="term" value="P:negative regulation of DNA-templated transcription"/>
    <property type="evidence" value="ECO:0007669"/>
    <property type="project" value="TreeGrafter"/>
</dbReference>
<sequence length="356" mass="41313">SSLLLSSFSSLLSSPSFHVLTSFRFLHSFCHWLFPVNSRFSTAMHREMARITPRITSLENPFVDSRISILPERCEGSSPHSFSTNFMTPLTPIETIDYISPPYTPSSSLSSHSSQSSPHHLILSPKDYAPFRAFRRRQNFNYSEVKRREKRLNKSDDVNPVVLSTLPKKKSHKVKIRAGEWEANGKPLRKRVYINNSTGSQFRRCFDEVHRKNDSLILREGDDVTAITEDDDGERIAGVARVTRIYVSQKNRDLHAALLWYYLPSQMEDDRITALPNEIFPSRHLDSLPLRSIEKKVEVLKTSQYIQYISSLVRSKTFPFSCTEKVKKEEKTPIYFARFPYDCVRKRIMMRERKGI</sequence>
<dbReference type="PROSITE" id="PS51038">
    <property type="entry name" value="BAH"/>
    <property type="match status" value="1"/>
</dbReference>
<reference evidence="2" key="1">
    <citation type="submission" date="2023-10" db="EMBL/GenBank/DDBJ databases">
        <title>Genome assembly of Pristionchus species.</title>
        <authorList>
            <person name="Yoshida K."/>
            <person name="Sommer R.J."/>
        </authorList>
    </citation>
    <scope>NUCLEOTIDE SEQUENCE</scope>
    <source>
        <strain evidence="2">RS0144</strain>
    </source>
</reference>
<comment type="caution">
    <text evidence="2">The sequence shown here is derived from an EMBL/GenBank/DDBJ whole genome shotgun (WGS) entry which is preliminary data.</text>
</comment>
<dbReference type="InterPro" id="IPR001025">
    <property type="entry name" value="BAH_dom"/>
</dbReference>
<dbReference type="Gene3D" id="2.30.30.490">
    <property type="match status" value="1"/>
</dbReference>